<evidence type="ECO:0000313" key="1">
    <source>
        <dbReference type="EMBL" id="MFC5567106.1"/>
    </source>
</evidence>
<keyword evidence="2" id="KW-1185">Reference proteome</keyword>
<dbReference type="SUPFAM" id="SSF47598">
    <property type="entry name" value="Ribbon-helix-helix"/>
    <property type="match status" value="1"/>
</dbReference>
<dbReference type="RefSeq" id="WP_377110088.1">
    <property type="nucleotide sequence ID" value="NZ_JBHSNA010000010.1"/>
</dbReference>
<accession>A0ABW0SDT8</accession>
<dbReference type="EMBL" id="JBHSNA010000010">
    <property type="protein sequence ID" value="MFC5567106.1"/>
    <property type="molecule type" value="Genomic_DNA"/>
</dbReference>
<comment type="caution">
    <text evidence="1">The sequence shown here is derived from an EMBL/GenBank/DDBJ whole genome shotgun (WGS) entry which is preliminary data.</text>
</comment>
<protein>
    <submittedName>
        <fullName evidence="1">Type II toxin-antitoxin system ParD family antitoxin</fullName>
    </submittedName>
</protein>
<gene>
    <name evidence="1" type="ORF">ACFPOC_11880</name>
</gene>
<dbReference type="Gene3D" id="6.10.10.120">
    <property type="entry name" value="Antitoxin ParD1-like"/>
    <property type="match status" value="1"/>
</dbReference>
<evidence type="ECO:0000313" key="2">
    <source>
        <dbReference type="Proteomes" id="UP001596056"/>
    </source>
</evidence>
<organism evidence="1 2">
    <name type="scientific">Rubellimicrobium aerolatum</name>
    <dbReference type="NCBI Taxonomy" id="490979"/>
    <lineage>
        <taxon>Bacteria</taxon>
        <taxon>Pseudomonadati</taxon>
        <taxon>Pseudomonadota</taxon>
        <taxon>Alphaproteobacteria</taxon>
        <taxon>Rhodobacterales</taxon>
        <taxon>Roseobacteraceae</taxon>
        <taxon>Rubellimicrobium</taxon>
    </lineage>
</organism>
<dbReference type="InterPro" id="IPR010985">
    <property type="entry name" value="Ribbon_hlx_hlx"/>
</dbReference>
<sequence>MPHTTTTTMTVRLSGALSEFVASNVGEHGAYETTSEYLRDLIRRDKERVEREAFDRLKAELARAFAAPEDSYRPLTAAEVIARNQG</sequence>
<dbReference type="Proteomes" id="UP001596056">
    <property type="component" value="Unassembled WGS sequence"/>
</dbReference>
<dbReference type="InterPro" id="IPR038296">
    <property type="entry name" value="ParD_sf"/>
</dbReference>
<reference evidence="2" key="1">
    <citation type="journal article" date="2019" name="Int. J. Syst. Evol. Microbiol.">
        <title>The Global Catalogue of Microorganisms (GCM) 10K type strain sequencing project: providing services to taxonomists for standard genome sequencing and annotation.</title>
        <authorList>
            <consortium name="The Broad Institute Genomics Platform"/>
            <consortium name="The Broad Institute Genome Sequencing Center for Infectious Disease"/>
            <person name="Wu L."/>
            <person name="Ma J."/>
        </authorList>
    </citation>
    <scope>NUCLEOTIDE SEQUENCE [LARGE SCALE GENOMIC DNA]</scope>
    <source>
        <strain evidence="2">KACC 11588</strain>
    </source>
</reference>
<name>A0ABW0SDT8_9RHOB</name>
<proteinExistence type="predicted"/>